<dbReference type="InterPro" id="IPR015510">
    <property type="entry name" value="PGRP"/>
</dbReference>
<gene>
    <name evidence="8" type="primary">PGRP-LE</name>
</gene>
<accession>A0A9E8Z1R1</accession>
<reference evidence="8" key="1">
    <citation type="submission" date="2022-02" db="EMBL/GenBank/DDBJ databases">
        <authorList>
            <person name="Yan Y."/>
            <person name="Xu K."/>
            <person name="Yang H."/>
            <person name="Yang W."/>
        </authorList>
    </citation>
    <scope>NUCLEOTIDE SEQUENCE</scope>
</reference>
<dbReference type="InterPro" id="IPR006619">
    <property type="entry name" value="PGRP_domain_met/bac"/>
</dbReference>
<dbReference type="EMBL" id="OM728583">
    <property type="protein sequence ID" value="WAK88795.1"/>
    <property type="molecule type" value="mRNA"/>
</dbReference>
<dbReference type="PANTHER" id="PTHR11022">
    <property type="entry name" value="PEPTIDOGLYCAN RECOGNITION PROTEIN"/>
    <property type="match status" value="1"/>
</dbReference>
<protein>
    <submittedName>
        <fullName evidence="8">Peptidoglycan-recognition protein LE</fullName>
    </submittedName>
</protein>
<organism evidence="8">
    <name type="scientific">Lasioderma serricorne</name>
    <name type="common">cigarette beetle</name>
    <dbReference type="NCBI Taxonomy" id="295660"/>
    <lineage>
        <taxon>Eukaryota</taxon>
        <taxon>Metazoa</taxon>
        <taxon>Ecdysozoa</taxon>
        <taxon>Arthropoda</taxon>
        <taxon>Hexapoda</taxon>
        <taxon>Insecta</taxon>
        <taxon>Pterygota</taxon>
        <taxon>Neoptera</taxon>
        <taxon>Endopterygota</taxon>
        <taxon>Coleoptera</taxon>
        <taxon>Polyphaga</taxon>
        <taxon>Bostrichiformia</taxon>
        <taxon>Ptinidae</taxon>
        <taxon>Xyletininae</taxon>
        <taxon>Lasioderma</taxon>
    </lineage>
</organism>
<dbReference type="InterPro" id="IPR002502">
    <property type="entry name" value="Amidase_domain"/>
</dbReference>
<dbReference type="GO" id="GO:0008745">
    <property type="term" value="F:N-acetylmuramoyl-L-alanine amidase activity"/>
    <property type="evidence" value="ECO:0007669"/>
    <property type="project" value="InterPro"/>
</dbReference>
<dbReference type="GO" id="GO:0045087">
    <property type="term" value="P:innate immune response"/>
    <property type="evidence" value="ECO:0007669"/>
    <property type="project" value="UniProtKB-KW"/>
</dbReference>
<dbReference type="AlphaFoldDB" id="A0A9E8Z1R1"/>
<proteinExistence type="evidence at transcript level"/>
<evidence type="ECO:0000259" key="6">
    <source>
        <dbReference type="SMART" id="SM00644"/>
    </source>
</evidence>
<feature type="domain" description="N-acetylmuramoyl-L-alanine amidase" evidence="6">
    <location>
        <begin position="141"/>
        <end position="278"/>
    </location>
</feature>
<evidence type="ECO:0000256" key="2">
    <source>
        <dbReference type="ARBA" id="ARBA00022588"/>
    </source>
</evidence>
<dbReference type="SMART" id="SM00701">
    <property type="entry name" value="PGRP"/>
    <property type="match status" value="1"/>
</dbReference>
<dbReference type="PANTHER" id="PTHR11022:SF41">
    <property type="entry name" value="PEPTIDOGLYCAN-RECOGNITION PROTEIN LC-RELATED"/>
    <property type="match status" value="1"/>
</dbReference>
<feature type="region of interest" description="Disordered" evidence="5">
    <location>
        <begin position="23"/>
        <end position="44"/>
    </location>
</feature>
<sequence>MNAEQTEIANSLEKCQSWLESCSLDNESEATEDGSEDSSSIFTETTESSESYYFTTSVTKDALERRDNKMGQIITHSNPPTKPMKCKIYKSEIKNLHLGDVTNFNAPVVIYPSASLHIRAPPLTVPNDHLLLDRKNWLAQPPLAKPEMLEGPAQYVVICHTATDEGFCQPDNMLLVRLTQMFHIECRKWDDIAYNFLVGSDGNVYEGRGWNAVGSHTFGYNVNSVGIAFVGCFINHKPPEVSLIRCKNLIKQGVRIGAIAKDYSLVGHCQCSPTASPGKSLFEEIKTWSNWNRDISVAQSEHEVSKNCYNKLQHQNV</sequence>
<keyword evidence="2" id="KW-0399">Innate immunity</keyword>
<dbReference type="InterPro" id="IPR036505">
    <property type="entry name" value="Amidase/PGRP_sf"/>
</dbReference>
<dbReference type="Pfam" id="PF01510">
    <property type="entry name" value="Amidase_2"/>
    <property type="match status" value="1"/>
</dbReference>
<dbReference type="GO" id="GO:0009253">
    <property type="term" value="P:peptidoglycan catabolic process"/>
    <property type="evidence" value="ECO:0007669"/>
    <property type="project" value="InterPro"/>
</dbReference>
<dbReference type="Gene3D" id="3.40.80.10">
    <property type="entry name" value="Peptidoglycan recognition protein-like"/>
    <property type="match status" value="1"/>
</dbReference>
<dbReference type="SUPFAM" id="SSF55846">
    <property type="entry name" value="N-acetylmuramoyl-L-alanine amidase-like"/>
    <property type="match status" value="1"/>
</dbReference>
<evidence type="ECO:0000256" key="1">
    <source>
        <dbReference type="ARBA" id="ARBA00007553"/>
    </source>
</evidence>
<comment type="similarity">
    <text evidence="1">Belongs to the N-acetylmuramoyl-L-alanine amidase 2 family.</text>
</comment>
<evidence type="ECO:0000259" key="7">
    <source>
        <dbReference type="SMART" id="SM00701"/>
    </source>
</evidence>
<keyword evidence="3" id="KW-0391">Immunity</keyword>
<feature type="compositionally biased region" description="Acidic residues" evidence="5">
    <location>
        <begin position="26"/>
        <end position="36"/>
    </location>
</feature>
<dbReference type="FunFam" id="3.40.80.10:FF:000001">
    <property type="entry name" value="Peptidoglycan recognition protein 1"/>
    <property type="match status" value="1"/>
</dbReference>
<evidence type="ECO:0000313" key="8">
    <source>
        <dbReference type="EMBL" id="WAK88795.1"/>
    </source>
</evidence>
<dbReference type="SMART" id="SM00644">
    <property type="entry name" value="Ami_2"/>
    <property type="match status" value="1"/>
</dbReference>
<evidence type="ECO:0000256" key="4">
    <source>
        <dbReference type="ARBA" id="ARBA00057187"/>
    </source>
</evidence>
<evidence type="ECO:0000256" key="5">
    <source>
        <dbReference type="SAM" id="MobiDB-lite"/>
    </source>
</evidence>
<comment type="function">
    <text evidence="4">Peptidoglycan-recognition protein probably involved in innate immunity by binding to peptidoglycans (PGN) of bacteria and activating the prophenoloxidase (proPO) cascade immune response. Binds to 1,3-beta-D-glucan and PGN.</text>
</comment>
<name>A0A9E8Z1R1_9COLE</name>
<evidence type="ECO:0000256" key="3">
    <source>
        <dbReference type="ARBA" id="ARBA00022859"/>
    </source>
</evidence>
<feature type="domain" description="Peptidoglycan recognition protein family" evidence="7">
    <location>
        <begin position="129"/>
        <end position="272"/>
    </location>
</feature>
<dbReference type="CDD" id="cd06583">
    <property type="entry name" value="PGRP"/>
    <property type="match status" value="1"/>
</dbReference>
<dbReference type="GO" id="GO:0008270">
    <property type="term" value="F:zinc ion binding"/>
    <property type="evidence" value="ECO:0007669"/>
    <property type="project" value="InterPro"/>
</dbReference>